<evidence type="ECO:0000313" key="4">
    <source>
        <dbReference type="Proteomes" id="UP001183420"/>
    </source>
</evidence>
<evidence type="ECO:0000256" key="1">
    <source>
        <dbReference type="SAM" id="MobiDB-lite"/>
    </source>
</evidence>
<keyword evidence="2" id="KW-0732">Signal</keyword>
<feature type="chain" id="PRO_5045213095" description="Secreted protein" evidence="2">
    <location>
        <begin position="21"/>
        <end position="69"/>
    </location>
</feature>
<dbReference type="RefSeq" id="WP_311598124.1">
    <property type="nucleotide sequence ID" value="NZ_JAVREM010000011.1"/>
</dbReference>
<comment type="caution">
    <text evidence="3">The sequence shown here is derived from an EMBL/GenBank/DDBJ whole genome shotgun (WGS) entry which is preliminary data.</text>
</comment>
<evidence type="ECO:0008006" key="5">
    <source>
        <dbReference type="Google" id="ProtNLM"/>
    </source>
</evidence>
<keyword evidence="4" id="KW-1185">Reference proteome</keyword>
<protein>
    <recommendedName>
        <fullName evidence="5">Secreted protein</fullName>
    </recommendedName>
</protein>
<proteinExistence type="predicted"/>
<organism evidence="3 4">
    <name type="scientific">Streptomyces millisiae</name>
    <dbReference type="NCBI Taxonomy" id="3075542"/>
    <lineage>
        <taxon>Bacteria</taxon>
        <taxon>Bacillati</taxon>
        <taxon>Actinomycetota</taxon>
        <taxon>Actinomycetes</taxon>
        <taxon>Kitasatosporales</taxon>
        <taxon>Streptomycetaceae</taxon>
        <taxon>Streptomyces</taxon>
    </lineage>
</organism>
<name>A0ABU2LP86_9ACTN</name>
<evidence type="ECO:0000256" key="2">
    <source>
        <dbReference type="SAM" id="SignalP"/>
    </source>
</evidence>
<dbReference type="Proteomes" id="UP001183420">
    <property type="component" value="Unassembled WGS sequence"/>
</dbReference>
<gene>
    <name evidence="3" type="ORF">RNC47_12045</name>
</gene>
<dbReference type="EMBL" id="JAVREM010000011">
    <property type="protein sequence ID" value="MDT0319068.1"/>
    <property type="molecule type" value="Genomic_DNA"/>
</dbReference>
<sequence length="69" mass="6968">MKRVMVGVLLAGAVMWTGFSGTSSEPTAGSEQVTPSDEGQAYCGGNPSPPATCAPTELTIVPADAGRQQ</sequence>
<feature type="signal peptide" evidence="2">
    <location>
        <begin position="1"/>
        <end position="20"/>
    </location>
</feature>
<accession>A0ABU2LP86</accession>
<evidence type="ECO:0000313" key="3">
    <source>
        <dbReference type="EMBL" id="MDT0319068.1"/>
    </source>
</evidence>
<reference evidence="4" key="1">
    <citation type="submission" date="2023-07" db="EMBL/GenBank/DDBJ databases">
        <title>30 novel species of actinomycetes from the DSMZ collection.</title>
        <authorList>
            <person name="Nouioui I."/>
        </authorList>
    </citation>
    <scope>NUCLEOTIDE SEQUENCE [LARGE SCALE GENOMIC DNA]</scope>
    <source>
        <strain evidence="4">DSM 44918</strain>
    </source>
</reference>
<feature type="region of interest" description="Disordered" evidence="1">
    <location>
        <begin position="19"/>
        <end position="69"/>
    </location>
</feature>
<feature type="compositionally biased region" description="Polar residues" evidence="1">
    <location>
        <begin position="19"/>
        <end position="37"/>
    </location>
</feature>